<proteinExistence type="predicted"/>
<dbReference type="EMBL" id="MW619683">
    <property type="protein sequence ID" value="UPL65789.1"/>
    <property type="molecule type" value="Genomic_DNA"/>
</dbReference>
<feature type="transmembrane region" description="Helical" evidence="1">
    <location>
        <begin position="47"/>
        <end position="66"/>
    </location>
</feature>
<geneLocation type="mitochondrion" evidence="2"/>
<keyword evidence="1" id="KW-0812">Transmembrane</keyword>
<sequence length="160" mass="18730">MMIMQSLLLASTLNFMWMKTPLSMGFNIIIQTLIISMMCGLHLGSFWFSYIILIVMLSGMLVLFIYMASIASNQKFKLSLWLILLLMNIMMMSMMMMKSNKFYNNEMFMNTSKLYLSLNYLFNMKFSIITIMMMIMLLMMMISVSMIVNISEGPLRINKK</sequence>
<name>A0A8T9ZXW9_9HEMI</name>
<feature type="transmembrane region" description="Helical" evidence="1">
    <location>
        <begin position="78"/>
        <end position="97"/>
    </location>
</feature>
<feature type="transmembrane region" description="Helical" evidence="1">
    <location>
        <begin position="126"/>
        <end position="150"/>
    </location>
</feature>
<keyword evidence="2" id="KW-0496">Mitochondrion</keyword>
<organism evidence="2">
    <name type="scientific">Anacestra spiniger</name>
    <dbReference type="NCBI Taxonomy" id="2813426"/>
    <lineage>
        <taxon>Eukaryota</taxon>
        <taxon>Metazoa</taxon>
        <taxon>Ecdysozoa</taxon>
        <taxon>Arthropoda</taxon>
        <taxon>Hexapoda</taxon>
        <taxon>Insecta</taxon>
        <taxon>Pterygota</taxon>
        <taxon>Neoptera</taxon>
        <taxon>Paraneoptera</taxon>
        <taxon>Hemiptera</taxon>
        <taxon>Heteroptera</taxon>
        <taxon>Panheteroptera</taxon>
        <taxon>Pentatomomorpha</taxon>
        <taxon>Coreoidea</taxon>
        <taxon>Alydidae</taxon>
        <taxon>Anacestra</taxon>
    </lineage>
</organism>
<evidence type="ECO:0000313" key="2">
    <source>
        <dbReference type="EMBL" id="UPL65789.1"/>
    </source>
</evidence>
<dbReference type="AlphaFoldDB" id="A0A8T9ZXW9"/>
<keyword evidence="1" id="KW-0472">Membrane</keyword>
<reference evidence="2" key="1">
    <citation type="journal article" date="2022" name="Cladistics">
        <title>Diversification of the phytophagous lineages of true bugs (Insecta: Hemiptera: Heteroptera) shortly after that of the flowering plants.</title>
        <authorList>
            <person name="Ye F."/>
            <person name="Kment P."/>
            <person name="Redei D."/>
            <person name="Luo J.Y."/>
            <person name="Wang Y.H."/>
            <person name="Kuechler S.M."/>
            <person name="Zhang W.W."/>
            <person name="Chen P.P."/>
            <person name="Wu H.Y."/>
            <person name="Wu Y.Z."/>
            <person name="Sun X.Y."/>
            <person name="Ding L."/>
            <person name="Wang Y.R."/>
            <person name="Xie Q."/>
        </authorList>
    </citation>
    <scope>NUCLEOTIDE SEQUENCE</scope>
</reference>
<accession>A0A8T9ZXW9</accession>
<keyword evidence="1" id="KW-1133">Transmembrane helix</keyword>
<evidence type="ECO:0000256" key="1">
    <source>
        <dbReference type="SAM" id="Phobius"/>
    </source>
</evidence>
<feature type="transmembrane region" description="Helical" evidence="1">
    <location>
        <begin position="21"/>
        <end position="41"/>
    </location>
</feature>
<protein>
    <submittedName>
        <fullName evidence="2">NADH dehydrogenase subunit 6</fullName>
    </submittedName>
</protein>